<dbReference type="Proteomes" id="UP000253090">
    <property type="component" value="Unassembled WGS sequence"/>
</dbReference>
<evidence type="ECO:0000313" key="2">
    <source>
        <dbReference type="Proteomes" id="UP000253090"/>
    </source>
</evidence>
<protein>
    <submittedName>
        <fullName evidence="1">Uncharacterized protein</fullName>
    </submittedName>
</protein>
<accession>A0A369B1T2</accession>
<dbReference type="RefSeq" id="WP_114498642.1">
    <property type="nucleotide sequence ID" value="NZ_QPJW01000014.1"/>
</dbReference>
<dbReference type="InterPro" id="IPR046723">
    <property type="entry name" value="DUF6615"/>
</dbReference>
<evidence type="ECO:0000313" key="1">
    <source>
        <dbReference type="EMBL" id="RCX15622.1"/>
    </source>
</evidence>
<comment type="caution">
    <text evidence="1">The sequence shown here is derived from an EMBL/GenBank/DDBJ whole genome shotgun (WGS) entry which is preliminary data.</text>
</comment>
<reference evidence="1 2" key="1">
    <citation type="submission" date="2018-07" db="EMBL/GenBank/DDBJ databases">
        <title>Genomic Encyclopedia of Type Strains, Phase III (KMG-III): the genomes of soil and plant-associated and newly described type strains.</title>
        <authorList>
            <person name="Whitman W."/>
        </authorList>
    </citation>
    <scope>NUCLEOTIDE SEQUENCE [LARGE SCALE GENOMIC DNA]</scope>
    <source>
        <strain evidence="1 2">CECT 8333</strain>
    </source>
</reference>
<dbReference type="EMBL" id="QPJW01000014">
    <property type="protein sequence ID" value="RCX15622.1"/>
    <property type="molecule type" value="Genomic_DNA"/>
</dbReference>
<dbReference type="Pfam" id="PF20320">
    <property type="entry name" value="DUF6615"/>
    <property type="match status" value="1"/>
</dbReference>
<proteinExistence type="predicted"/>
<organism evidence="1 2">
    <name type="scientific">Fontibacillus phaseoli</name>
    <dbReference type="NCBI Taxonomy" id="1416533"/>
    <lineage>
        <taxon>Bacteria</taxon>
        <taxon>Bacillati</taxon>
        <taxon>Bacillota</taxon>
        <taxon>Bacilli</taxon>
        <taxon>Bacillales</taxon>
        <taxon>Paenibacillaceae</taxon>
        <taxon>Fontibacillus</taxon>
    </lineage>
</organism>
<name>A0A369B1T2_9BACL</name>
<dbReference type="AlphaFoldDB" id="A0A369B1T2"/>
<gene>
    <name evidence="1" type="ORF">DFP94_11470</name>
</gene>
<dbReference type="OrthoDB" id="1524885at2"/>
<sequence>MYKTTIDLFEKLAIDTWERLKYGEELNCSQSEETITDINLLEIKRANLHDILVSKSDKYEEGITGIDWEWWIGSNSTGWWRYAVQAKKLSENRKYNKLRHRVGQEYQIDILERYSKSNNCIPLYCFYNYIDDNMLNKNWHCYLPFEKEQLGCTVVPLDSVRKAFTLRADKSFSALHSDFRSIPWRCLVRCPDFLVDINKNSSHPLASIGYEKVRPYKINLSNVTSESILNSEFYNHEIEILPKRIMIIQTEDH</sequence>
<keyword evidence="2" id="KW-1185">Reference proteome</keyword>